<reference evidence="2 3" key="1">
    <citation type="submission" date="2017-09" db="EMBL/GenBank/DDBJ databases">
        <title>Complete Genome Sequences of Two Strains of the Meat Spoilage Bacterium Brochothrix thermosphacta Isolated from Ground Chicken.</title>
        <authorList>
            <person name="Paoli G.C."/>
            <person name="Wijey C."/>
            <person name="Chen C.-Y."/>
            <person name="Nguyen L."/>
            <person name="Yan X."/>
            <person name="Irwin P.L."/>
        </authorList>
    </citation>
    <scope>NUCLEOTIDE SEQUENCE [LARGE SCALE GENOMIC DNA]</scope>
    <source>
        <strain evidence="2 3">BI</strain>
    </source>
</reference>
<feature type="transmembrane region" description="Helical" evidence="1">
    <location>
        <begin position="152"/>
        <end position="176"/>
    </location>
</feature>
<dbReference type="KEGG" id="bths:CNY62_12275"/>
<feature type="transmembrane region" description="Helical" evidence="1">
    <location>
        <begin position="64"/>
        <end position="85"/>
    </location>
</feature>
<feature type="transmembrane region" description="Helical" evidence="1">
    <location>
        <begin position="117"/>
        <end position="140"/>
    </location>
</feature>
<dbReference type="AlphaFoldDB" id="A0A291KJG4"/>
<dbReference type="OrthoDB" id="2200076at2"/>
<proteinExistence type="predicted"/>
<name>A0A291KJG4_BROTH</name>
<accession>A0A291KJG4</accession>
<dbReference type="Proteomes" id="UP000243591">
    <property type="component" value="Chromosome"/>
</dbReference>
<keyword evidence="3" id="KW-1185">Reference proteome</keyword>
<feature type="transmembrane region" description="Helical" evidence="1">
    <location>
        <begin position="29"/>
        <end position="52"/>
    </location>
</feature>
<keyword evidence="1" id="KW-1133">Transmembrane helix</keyword>
<dbReference type="EMBL" id="CP023483">
    <property type="protein sequence ID" value="ATF27292.1"/>
    <property type="molecule type" value="Genomic_DNA"/>
</dbReference>
<feature type="transmembrane region" description="Helical" evidence="1">
    <location>
        <begin position="188"/>
        <end position="206"/>
    </location>
</feature>
<gene>
    <name evidence="2" type="ORF">CNY62_12275</name>
</gene>
<evidence type="ECO:0000256" key="1">
    <source>
        <dbReference type="SAM" id="Phobius"/>
    </source>
</evidence>
<evidence type="ECO:0000313" key="3">
    <source>
        <dbReference type="Proteomes" id="UP000243591"/>
    </source>
</evidence>
<keyword evidence="1" id="KW-0472">Membrane</keyword>
<feature type="transmembrane region" description="Helical" evidence="1">
    <location>
        <begin position="212"/>
        <end position="231"/>
    </location>
</feature>
<organism evidence="2 3">
    <name type="scientific">Brochothrix thermosphacta</name>
    <name type="common">Microbacterium thermosphactum</name>
    <dbReference type="NCBI Taxonomy" id="2756"/>
    <lineage>
        <taxon>Bacteria</taxon>
        <taxon>Bacillati</taxon>
        <taxon>Bacillota</taxon>
        <taxon>Bacilli</taxon>
        <taxon>Bacillales</taxon>
        <taxon>Listeriaceae</taxon>
        <taxon>Brochothrix</taxon>
    </lineage>
</organism>
<sequence>MNRKIDHSTKTSTSSVFDYELSKLNNKRFSLFIMAITIQLLSFSFFVLVGKFDTGEDTISSFKGIIALSNTVTMCVYVIIGSVMLRKDLVRFYIGEQRNRLFLFPVDRKNLFIKKTFSVQAIILSSFVTGIIIALFIEIAANRLLHFDSPGIVADVTIGITSAVVSCLLVFMIVIGSEIIAIWKQSEIATVVSAVVLMLLFSNISAIGLMNFSFLTLVTVIVLSTLTLFIFDKFANSIETMEST</sequence>
<protein>
    <submittedName>
        <fullName evidence="2">Accessory regulator AgrC</fullName>
    </submittedName>
</protein>
<evidence type="ECO:0000313" key="2">
    <source>
        <dbReference type="EMBL" id="ATF27292.1"/>
    </source>
</evidence>
<keyword evidence="1" id="KW-0812">Transmembrane</keyword>